<protein>
    <submittedName>
        <fullName evidence="3">ATP-grasp domain-containing protein</fullName>
    </submittedName>
</protein>
<evidence type="ECO:0000259" key="2">
    <source>
        <dbReference type="PROSITE" id="PS50975"/>
    </source>
</evidence>
<dbReference type="PROSITE" id="PS50975">
    <property type="entry name" value="ATP_GRASP"/>
    <property type="match status" value="1"/>
</dbReference>
<keyword evidence="1" id="KW-0067">ATP-binding</keyword>
<evidence type="ECO:0000313" key="4">
    <source>
        <dbReference type="Proteomes" id="UP000812672"/>
    </source>
</evidence>
<dbReference type="Pfam" id="PF02655">
    <property type="entry name" value="ATP-grasp_3"/>
    <property type="match status" value="1"/>
</dbReference>
<dbReference type="EMBL" id="JAHLZF010000025">
    <property type="protein sequence ID" value="MBU6081883.1"/>
    <property type="molecule type" value="Genomic_DNA"/>
</dbReference>
<dbReference type="PANTHER" id="PTHR21621">
    <property type="entry name" value="RIBOSOMAL PROTEIN S6 MODIFICATION PROTEIN"/>
    <property type="match status" value="1"/>
</dbReference>
<dbReference type="Proteomes" id="UP000812672">
    <property type="component" value="Unassembled WGS sequence"/>
</dbReference>
<sequence>MKKEYEWLPELNGTIPNEAFGYAVSVYSIAYEAWRRGLTVSFKNIYHRSGKFEPRYSISSGDNKLVFTHTRPNVVSKEAIDICVNKQKTREFLAEKNVNVPQGLVLSSLNESEIKKSINHLDFPLVIKPLDGKGGRGVITGIDDFKELFDNINYLKNDLNINEIIVEEYIEGEDYRAFVIGDKVIGAFRRLPPHVIGDGKNSIKELLKRKNQIRVKIPGTYNMKVTINEEVKRELAKQDYNINSIPSEGEFVRLKTKNNVSSGGDPIDATQELPEDVKKDLVQAVKSVPGLLQGGVDVIYDKSTGRHAVLEINTRPSIRNHLYPIKGKAHPIPRAIIDYYFPETTGIDYSETTPRYYFDYVFVKEHILNNRLKSFTLPDHPYEPNLISRKIEFYSKQEIDKLQKFVRRRFHKMLFNGELNLVKKNRYEITIAGNSQDVAYFIDQLKSKKYISKVKESPYTKPIRVGFTFNDHYIGDSKMLKKVSQKDKEIRKLKKEITKMKDSKSWKLTAPLRKLKNKINK</sequence>
<proteinExistence type="predicted"/>
<accession>A0ABS6GS31</accession>
<dbReference type="PANTHER" id="PTHR21621:SF0">
    <property type="entry name" value="BETA-CITRYLGLUTAMATE SYNTHASE B-RELATED"/>
    <property type="match status" value="1"/>
</dbReference>
<feature type="domain" description="ATP-grasp" evidence="2">
    <location>
        <begin position="90"/>
        <end position="341"/>
    </location>
</feature>
<evidence type="ECO:0000313" key="3">
    <source>
        <dbReference type="EMBL" id="MBU6081883.1"/>
    </source>
</evidence>
<keyword evidence="1" id="KW-0547">Nucleotide-binding</keyword>
<reference evidence="3 4" key="1">
    <citation type="journal article" date="2011" name="Int. J. Syst. Evol. Microbiol.">
        <title>Allobacillus halotolerans gen. nov., sp. nov. isolated from shrimp paste.</title>
        <authorList>
            <person name="Sheu S.Y."/>
            <person name="Arun A.B."/>
            <person name="Jiang S.R."/>
            <person name="Young C.C."/>
            <person name="Chen W.M."/>
        </authorList>
    </citation>
    <scope>NUCLEOTIDE SEQUENCE [LARGE SCALE GENOMIC DNA]</scope>
    <source>
        <strain evidence="3 4">LMG 24826</strain>
    </source>
</reference>
<dbReference type="InterPro" id="IPR011761">
    <property type="entry name" value="ATP-grasp"/>
</dbReference>
<organism evidence="3 4">
    <name type="scientific">Allobacillus halotolerans</name>
    <dbReference type="NCBI Taxonomy" id="570278"/>
    <lineage>
        <taxon>Bacteria</taxon>
        <taxon>Bacillati</taxon>
        <taxon>Bacillota</taxon>
        <taxon>Bacilli</taxon>
        <taxon>Bacillales</taxon>
        <taxon>Bacillaceae</taxon>
        <taxon>Allobacillus</taxon>
    </lineage>
</organism>
<dbReference type="InterPro" id="IPR003806">
    <property type="entry name" value="ATP-grasp_PylC-type"/>
</dbReference>
<comment type="caution">
    <text evidence="3">The sequence shown here is derived from an EMBL/GenBank/DDBJ whole genome shotgun (WGS) entry which is preliminary data.</text>
</comment>
<keyword evidence="4" id="KW-1185">Reference proteome</keyword>
<evidence type="ECO:0000256" key="1">
    <source>
        <dbReference type="PROSITE-ProRule" id="PRU00409"/>
    </source>
</evidence>
<gene>
    <name evidence="3" type="ORF">KQ486_12745</name>
</gene>
<name>A0ABS6GS31_9BACI</name>
<dbReference type="RefSeq" id="WP_216687842.1">
    <property type="nucleotide sequence ID" value="NZ_CAUPKR010000015.1"/>
</dbReference>